<evidence type="ECO:0000256" key="1">
    <source>
        <dbReference type="SAM" id="MobiDB-lite"/>
    </source>
</evidence>
<proteinExistence type="predicted"/>
<evidence type="ECO:0000256" key="2">
    <source>
        <dbReference type="SAM" id="Phobius"/>
    </source>
</evidence>
<gene>
    <name evidence="3" type="ORF">CALMAC_LOCUS13836</name>
</gene>
<reference evidence="3 4" key="1">
    <citation type="submission" date="2019-01" db="EMBL/GenBank/DDBJ databases">
        <authorList>
            <person name="Sayadi A."/>
        </authorList>
    </citation>
    <scope>NUCLEOTIDE SEQUENCE [LARGE SCALE GENOMIC DNA]</scope>
</reference>
<name>A0A653D2D6_CALMS</name>
<dbReference type="AlphaFoldDB" id="A0A653D2D6"/>
<accession>A0A653D2D6</accession>
<dbReference type="EMBL" id="CAACVG010009850">
    <property type="protein sequence ID" value="VEN54331.1"/>
    <property type="molecule type" value="Genomic_DNA"/>
</dbReference>
<evidence type="ECO:0000313" key="3">
    <source>
        <dbReference type="EMBL" id="VEN54331.1"/>
    </source>
</evidence>
<sequence>MMEYWFSLPLFPLLWFLEILPGGFRFIMTSCIFFKMIRDVYDEKNNKPQGVLRYKSKNKKKMHDHGDYETQKEYFQPLEDDDY</sequence>
<dbReference type="OrthoDB" id="2161974at2759"/>
<protein>
    <submittedName>
        <fullName evidence="3">Uncharacterized protein</fullName>
    </submittedName>
</protein>
<feature type="region of interest" description="Disordered" evidence="1">
    <location>
        <begin position="56"/>
        <end position="83"/>
    </location>
</feature>
<keyword evidence="2" id="KW-0812">Transmembrane</keyword>
<organism evidence="3 4">
    <name type="scientific">Callosobruchus maculatus</name>
    <name type="common">Southern cowpea weevil</name>
    <name type="synonym">Pulse bruchid</name>
    <dbReference type="NCBI Taxonomy" id="64391"/>
    <lineage>
        <taxon>Eukaryota</taxon>
        <taxon>Metazoa</taxon>
        <taxon>Ecdysozoa</taxon>
        <taxon>Arthropoda</taxon>
        <taxon>Hexapoda</taxon>
        <taxon>Insecta</taxon>
        <taxon>Pterygota</taxon>
        <taxon>Neoptera</taxon>
        <taxon>Endopterygota</taxon>
        <taxon>Coleoptera</taxon>
        <taxon>Polyphaga</taxon>
        <taxon>Cucujiformia</taxon>
        <taxon>Chrysomeloidea</taxon>
        <taxon>Chrysomelidae</taxon>
        <taxon>Bruchinae</taxon>
        <taxon>Bruchini</taxon>
        <taxon>Callosobruchus</taxon>
    </lineage>
</organism>
<keyword evidence="4" id="KW-1185">Reference proteome</keyword>
<evidence type="ECO:0000313" key="4">
    <source>
        <dbReference type="Proteomes" id="UP000410492"/>
    </source>
</evidence>
<keyword evidence="2" id="KW-0472">Membrane</keyword>
<keyword evidence="2" id="KW-1133">Transmembrane helix</keyword>
<feature type="transmembrane region" description="Helical" evidence="2">
    <location>
        <begin position="12"/>
        <end position="34"/>
    </location>
</feature>
<dbReference type="Proteomes" id="UP000410492">
    <property type="component" value="Unassembled WGS sequence"/>
</dbReference>